<keyword evidence="5" id="KW-1185">Reference proteome</keyword>
<keyword evidence="1" id="KW-0808">Transferase</keyword>
<accession>K0NHB8</accession>
<sequence>MIIDIDTFKTVKALVIGDLMIDEYLWGSVDRISPEAPVPVVCVEKESHALGGAGNVINNLVSMGAQVLPIGTAGTGKAGQMIFEKLEELGIETDGIISEPERPTTRKTRVIASNQQVLRIDKEIKKDINGNTLEKLVSIIERKISGVNLIIISDYNKGLVTKELVRHTVELAKKYNVLTLADPKALDFSKYEHVSILTPNKKEASLAANMDIKSDRDLFAAGWKIMDQVKLERLLITCGKDGMVLFEKDKEPYVIESKARQVFDVSGAGDTVISLLGLGLAVGATFRSSAMLANAAAGIVVAKVGTATASVDELKQVMPN</sequence>
<evidence type="ECO:0000313" key="5">
    <source>
        <dbReference type="Proteomes" id="UP000007347"/>
    </source>
</evidence>
<dbReference type="Pfam" id="PF00294">
    <property type="entry name" value="PfkB"/>
    <property type="match status" value="1"/>
</dbReference>
<dbReference type="KEGG" id="dto:TOL2_C25000"/>
<dbReference type="HOGENOM" id="CLU_021150_0_1_7"/>
<evidence type="ECO:0000256" key="1">
    <source>
        <dbReference type="ARBA" id="ARBA00022679"/>
    </source>
</evidence>
<evidence type="ECO:0000313" key="4">
    <source>
        <dbReference type="EMBL" id="CCK80661.1"/>
    </source>
</evidence>
<dbReference type="InterPro" id="IPR029056">
    <property type="entry name" value="Ribokinase-like"/>
</dbReference>
<dbReference type="SUPFAM" id="SSF53613">
    <property type="entry name" value="Ribokinase-like"/>
    <property type="match status" value="1"/>
</dbReference>
<dbReference type="Proteomes" id="UP000007347">
    <property type="component" value="Chromosome"/>
</dbReference>
<proteinExistence type="predicted"/>
<dbReference type="FunFam" id="3.40.1190.20:FF:000002">
    <property type="entry name" value="Bifunctional protein HldE"/>
    <property type="match status" value="1"/>
</dbReference>
<dbReference type="PANTHER" id="PTHR46969:SF1">
    <property type="entry name" value="BIFUNCTIONAL PROTEIN HLDE"/>
    <property type="match status" value="1"/>
</dbReference>
<protein>
    <submittedName>
        <fullName evidence="4">HldE: bifunctional protein [includes: D-beta-D-heptose 7-phosphate kinase and D-beta-D-heptose 7-phosphotranferase]</fullName>
    </submittedName>
</protein>
<dbReference type="OrthoDB" id="9802794at2"/>
<dbReference type="Gene3D" id="3.40.1190.20">
    <property type="match status" value="1"/>
</dbReference>
<dbReference type="GO" id="GO:0033785">
    <property type="term" value="F:heptose 7-phosphate kinase activity"/>
    <property type="evidence" value="ECO:0007669"/>
    <property type="project" value="TreeGrafter"/>
</dbReference>
<dbReference type="AlphaFoldDB" id="K0NHB8"/>
<dbReference type="STRING" id="651182.TOL2_C25000"/>
<dbReference type="CDD" id="cd01172">
    <property type="entry name" value="RfaE_like"/>
    <property type="match status" value="1"/>
</dbReference>
<name>K0NHB8_DESTT</name>
<evidence type="ECO:0000256" key="2">
    <source>
        <dbReference type="ARBA" id="ARBA00022777"/>
    </source>
</evidence>
<dbReference type="GO" id="GO:0016773">
    <property type="term" value="F:phosphotransferase activity, alcohol group as acceptor"/>
    <property type="evidence" value="ECO:0007669"/>
    <property type="project" value="InterPro"/>
</dbReference>
<dbReference type="PANTHER" id="PTHR46969">
    <property type="entry name" value="BIFUNCTIONAL PROTEIN HLDE"/>
    <property type="match status" value="1"/>
</dbReference>
<organism evidence="4 5">
    <name type="scientific">Desulfobacula toluolica (strain DSM 7467 / Tol2)</name>
    <dbReference type="NCBI Taxonomy" id="651182"/>
    <lineage>
        <taxon>Bacteria</taxon>
        <taxon>Pseudomonadati</taxon>
        <taxon>Thermodesulfobacteriota</taxon>
        <taxon>Desulfobacteria</taxon>
        <taxon>Desulfobacterales</taxon>
        <taxon>Desulfobacteraceae</taxon>
        <taxon>Desulfobacula</taxon>
    </lineage>
</organism>
<gene>
    <name evidence="4" type="primary">hldE</name>
    <name evidence="4" type="ordered locus">TOL2_C25000</name>
</gene>
<feature type="domain" description="Carbohydrate kinase PfkB" evidence="3">
    <location>
        <begin position="13"/>
        <end position="309"/>
    </location>
</feature>
<reference evidence="4 5" key="1">
    <citation type="journal article" date="2013" name="Environ. Microbiol.">
        <title>Complete genome, catabolic sub-proteomes and key-metabolites of Desulfobacula toluolica Tol2, a marine, aromatic compound-degrading, sulfate-reducing bacterium.</title>
        <authorList>
            <person name="Wohlbrand L."/>
            <person name="Jacob J.H."/>
            <person name="Kube M."/>
            <person name="Mussmann M."/>
            <person name="Jarling R."/>
            <person name="Beck A."/>
            <person name="Amann R."/>
            <person name="Wilkes H."/>
            <person name="Reinhardt R."/>
            <person name="Rabus R."/>
        </authorList>
    </citation>
    <scope>NUCLEOTIDE SEQUENCE [LARGE SCALE GENOMIC DNA]</scope>
    <source>
        <strain evidence="5">DSM 7467 / Tol2</strain>
    </source>
</reference>
<dbReference type="InterPro" id="IPR011913">
    <property type="entry name" value="RfaE_dom_I"/>
</dbReference>
<dbReference type="NCBIfam" id="TIGR02198">
    <property type="entry name" value="rfaE_dom_I"/>
    <property type="match status" value="1"/>
</dbReference>
<keyword evidence="2 4" id="KW-0418">Kinase</keyword>
<dbReference type="GO" id="GO:0005829">
    <property type="term" value="C:cytosol"/>
    <property type="evidence" value="ECO:0007669"/>
    <property type="project" value="TreeGrafter"/>
</dbReference>
<dbReference type="PATRIC" id="fig|651182.5.peg.2949"/>
<dbReference type="InterPro" id="IPR011611">
    <property type="entry name" value="PfkB_dom"/>
</dbReference>
<dbReference type="GO" id="GO:0033786">
    <property type="term" value="F:heptose-1-phosphate adenylyltransferase activity"/>
    <property type="evidence" value="ECO:0007669"/>
    <property type="project" value="TreeGrafter"/>
</dbReference>
<dbReference type="RefSeq" id="WP_014957967.1">
    <property type="nucleotide sequence ID" value="NC_018645.1"/>
</dbReference>
<dbReference type="EMBL" id="FO203503">
    <property type="protein sequence ID" value="CCK80661.1"/>
    <property type="molecule type" value="Genomic_DNA"/>
</dbReference>
<evidence type="ECO:0000259" key="3">
    <source>
        <dbReference type="Pfam" id="PF00294"/>
    </source>
</evidence>